<reference evidence="5" key="1">
    <citation type="submission" date="2015-09" db="EMBL/GenBank/DDBJ databases">
        <authorList>
            <person name="Fill T.P."/>
            <person name="Baretta J.F."/>
            <person name="de Almeida L.G."/>
            <person name="Rocha M."/>
            <person name="de Souza D.H."/>
            <person name="Malavazi I."/>
            <person name="Cerdeira L.T."/>
            <person name="Hong H."/>
            <person name="Samborskyy M."/>
            <person name="de Vasconcelos A.T."/>
            <person name="Leadlay P."/>
            <person name="Rodrigues-Filho E."/>
        </authorList>
    </citation>
    <scope>NUCLEOTIDE SEQUENCE [LARGE SCALE GENOMIC DNA]</scope>
    <source>
        <strain evidence="5">LaBioMMi 136</strain>
    </source>
</reference>
<feature type="domain" description="Endo-1,3(4)-beta-glucanase 1 carbohydrate binding" evidence="3">
    <location>
        <begin position="440"/>
        <end position="478"/>
    </location>
</feature>
<feature type="compositionally biased region" description="Low complexity" evidence="1">
    <location>
        <begin position="979"/>
        <end position="1052"/>
    </location>
</feature>
<feature type="region of interest" description="Disordered" evidence="1">
    <location>
        <begin position="692"/>
        <end position="722"/>
    </location>
</feature>
<dbReference type="InterPro" id="IPR018909">
    <property type="entry name" value="Eng1_septum"/>
</dbReference>
<accession>A0A1S9RPI8</accession>
<evidence type="ECO:0000313" key="4">
    <source>
        <dbReference type="EMBL" id="OOQ87423.1"/>
    </source>
</evidence>
<comment type="caution">
    <text evidence="4">The sequence shown here is derived from an EMBL/GenBank/DDBJ whole genome shotgun (WGS) entry which is preliminary data.</text>
</comment>
<feature type="compositionally biased region" description="Low complexity" evidence="1">
    <location>
        <begin position="710"/>
        <end position="721"/>
    </location>
</feature>
<dbReference type="EMBL" id="LJBN01000125">
    <property type="protein sequence ID" value="OOQ87423.1"/>
    <property type="molecule type" value="Genomic_DNA"/>
</dbReference>
<name>A0A1S9RPI8_PENBI</name>
<evidence type="ECO:0000313" key="5">
    <source>
        <dbReference type="Proteomes" id="UP000190744"/>
    </source>
</evidence>
<evidence type="ECO:0000256" key="1">
    <source>
        <dbReference type="SAM" id="MobiDB-lite"/>
    </source>
</evidence>
<proteinExistence type="predicted"/>
<dbReference type="Proteomes" id="UP000190744">
    <property type="component" value="Unassembled WGS sequence"/>
</dbReference>
<feature type="compositionally biased region" description="Low complexity" evidence="1">
    <location>
        <begin position="495"/>
        <end position="505"/>
    </location>
</feature>
<feature type="region of interest" description="Disordered" evidence="1">
    <location>
        <begin position="979"/>
        <end position="1058"/>
    </location>
</feature>
<feature type="signal peptide" evidence="2">
    <location>
        <begin position="1"/>
        <end position="22"/>
    </location>
</feature>
<dbReference type="GO" id="GO:0030246">
    <property type="term" value="F:carbohydrate binding"/>
    <property type="evidence" value="ECO:0007669"/>
    <property type="project" value="InterPro"/>
</dbReference>
<evidence type="ECO:0000256" key="2">
    <source>
        <dbReference type="SAM" id="SignalP"/>
    </source>
</evidence>
<feature type="region of interest" description="Disordered" evidence="1">
    <location>
        <begin position="484"/>
        <end position="507"/>
    </location>
</feature>
<dbReference type="Pfam" id="PF10645">
    <property type="entry name" value="Carb_bind"/>
    <property type="match status" value="1"/>
</dbReference>
<keyword evidence="2" id="KW-0732">Signal</keyword>
<feature type="region of interest" description="Disordered" evidence="1">
    <location>
        <begin position="738"/>
        <end position="758"/>
    </location>
</feature>
<feature type="region of interest" description="Disordered" evidence="1">
    <location>
        <begin position="548"/>
        <end position="617"/>
    </location>
</feature>
<evidence type="ECO:0000259" key="3">
    <source>
        <dbReference type="Pfam" id="PF10645"/>
    </source>
</evidence>
<feature type="chain" id="PRO_5012074653" description="Endo-1,3(4)-beta-glucanase 1 carbohydrate binding domain-containing protein" evidence="2">
    <location>
        <begin position="23"/>
        <end position="1269"/>
    </location>
</feature>
<gene>
    <name evidence="4" type="ORF">PEBR_17420</name>
</gene>
<protein>
    <recommendedName>
        <fullName evidence="3">Endo-1,3(4)-beta-glucanase 1 carbohydrate binding domain-containing protein</fullName>
    </recommendedName>
</protein>
<organism evidence="4 5">
    <name type="scientific">Penicillium brasilianum</name>
    <dbReference type="NCBI Taxonomy" id="104259"/>
    <lineage>
        <taxon>Eukaryota</taxon>
        <taxon>Fungi</taxon>
        <taxon>Dikarya</taxon>
        <taxon>Ascomycota</taxon>
        <taxon>Pezizomycotina</taxon>
        <taxon>Eurotiomycetes</taxon>
        <taxon>Eurotiomycetidae</taxon>
        <taxon>Eurotiales</taxon>
        <taxon>Aspergillaceae</taxon>
        <taxon>Penicillium</taxon>
    </lineage>
</organism>
<sequence length="1269" mass="135757">MLFIKYIPTVFTVVLLLDVVVSREPLFNENGRFKFVDNIHTITVNQSIYHETPKRQLIQRDATGFQYCRGRCSGAAVRTGAAIRKRSLEKTGFLRSTWHSVKRYVQKRAFEPPSFIRLNQEAMDEWMVNQFNGDNGLIYVFDPRPGALNGVLRDENTARFRKLGNTAINMGVEYLCGCTILVIVSSRAVYFAHFFESLSWNPDRDILRERRNPSIDRNFRLSVLDFLTTGRDWPEGLVNENVRLAGEIDSFTTEFNTRAFILTPQNQRDPAEAAGAATSGRDVYIDGLLYKPLVDQLIAEVEMILRVSVNTFTYQALDGTNRALDVTGRGKALFQYDPAARPGRKGVRLIFQGKTIRVTEPRRAVFPNGVVYEDYWNPNENRLLSEPESQDSNPDQQASALSCGGQIYELGDYSCYGDTLCPVLDGVATLLCGTQCYLESLYTCYDSFLCPVLDDVPTLRCGGDCYLPSQYKCESSHLIQLPLPDDDPKQSASHTWTTSPTPTSTGAQGIEVVFNGTIYTIVSQPTTLTNDGTILVLGPGGFTIGSNTIPFPTGTEGPTAITTDGVTFTVWPPGHHASSSSSPSSTSVEPSTTPAPGSTPTNETPTPTATQTFSQASSSTVITITANDGSSTTEVTFTASTLTPFTTFTGTSTITTAIDAISTIVVVGPGGVAWIPTHPSTAASGFPPLPFPSQPPTPGATGTAIIPPATSDLTSSVSTSTYNPFPSSRFTIPPLITTTITEDGSGGPTTSTITGTTDTNGFVRPITIMSTPAAIASAKSLSSRLMSASGVIAVFSSSPENPASASSAVAAIETAKAGGNDFGIGLGISLPGLCLLFCGSAGSAVARLEDLLNAITGIVSGSSASSSLTGPLADLASIANNLGEEAENADLSVTTTTSSDCIGTVLTNCDLFCVVTTMPGGTATTNSCYSTTCSVETNCGGSPTTFTSYDNLYCPMTYGDETMSLYSYPGYTLDPITTGAGDDDSSTSTPASTDITTAQTTTTEFTTNTETSSTSTVTPSSSSIQSTSTTTQPSTTTTVSSTTSHTTKTSSPVPSPTQPAAEYVSNCYAFTFENPSDTETCASFAERFEVTVQQLFDWNYSLQPADGSKTCDMHTAWSRGTRMFYAMKTLYALGAFALFHSAHALERGRYSIGSAALAQDQVLTDDSHGLIFSDQQNRVSQIWEFIPKDDGYFEIRNDLGENINCGNDEGSVCFVGDGLQGFLPEFQGGNNYELVAEGSGFFLRVDQSQQLYLGAYDQSTNEQFILTSV</sequence>
<feature type="compositionally biased region" description="Low complexity" evidence="1">
    <location>
        <begin position="578"/>
        <end position="617"/>
    </location>
</feature>
<dbReference type="AlphaFoldDB" id="A0A1S9RPI8"/>